<dbReference type="CDD" id="cd00038">
    <property type="entry name" value="CAP_ED"/>
    <property type="match status" value="1"/>
</dbReference>
<dbReference type="InterPro" id="IPR014710">
    <property type="entry name" value="RmlC-like_jellyroll"/>
</dbReference>
<dbReference type="GO" id="GO:0003677">
    <property type="term" value="F:DNA binding"/>
    <property type="evidence" value="ECO:0007669"/>
    <property type="project" value="UniProtKB-KW"/>
</dbReference>
<dbReference type="Pfam" id="PF00027">
    <property type="entry name" value="cNMP_binding"/>
    <property type="match status" value="1"/>
</dbReference>
<evidence type="ECO:0000313" key="7">
    <source>
        <dbReference type="Proteomes" id="UP000192721"/>
    </source>
</evidence>
<evidence type="ECO:0000259" key="5">
    <source>
        <dbReference type="PROSITE" id="PS51063"/>
    </source>
</evidence>
<dbReference type="Pfam" id="PF13545">
    <property type="entry name" value="HTH_Crp_2"/>
    <property type="match status" value="1"/>
</dbReference>
<dbReference type="InterPro" id="IPR018490">
    <property type="entry name" value="cNMP-bd_dom_sf"/>
</dbReference>
<dbReference type="SUPFAM" id="SSF46785">
    <property type="entry name" value="Winged helix' DNA-binding domain"/>
    <property type="match status" value="1"/>
</dbReference>
<dbReference type="PANTHER" id="PTHR24567:SF74">
    <property type="entry name" value="HTH-TYPE TRANSCRIPTIONAL REGULATOR ARCR"/>
    <property type="match status" value="1"/>
</dbReference>
<reference evidence="6 7" key="1">
    <citation type="submission" date="2017-02" db="EMBL/GenBank/DDBJ databases">
        <title>Chromobacterium haemolyticum H5244.</title>
        <authorList>
            <person name="Gulvik C.A."/>
        </authorList>
    </citation>
    <scope>NUCLEOTIDE SEQUENCE [LARGE SCALE GENOMIC DNA]</scope>
    <source>
        <strain evidence="6 7">H5244</strain>
    </source>
</reference>
<dbReference type="PROSITE" id="PS51063">
    <property type="entry name" value="HTH_CRP_2"/>
    <property type="match status" value="1"/>
</dbReference>
<dbReference type="SMART" id="SM00419">
    <property type="entry name" value="HTH_CRP"/>
    <property type="match status" value="1"/>
</dbReference>
<sequence length="229" mass="25399">MSHLDIPSFLRHQPLFQQLSPEQIQALVPHTQELRGLKGQVIFQKGDPCDGMFLVVYGRVKLALSSAQGSEKVMEIVHPGQSFAEAVMFLGRPCPVMAQFLEDGMLLKVEAAGILQAIDHDPAFARRLLAGLSLRLHGLVRDVERYSIESSLQRVIGYLLQHIPEEGDSLTPQVSLPVNKSLIASRLNLTPETFSRMLHQLIEAELIQVDGRDITLVDVERLKAFGSCA</sequence>
<evidence type="ECO:0000259" key="4">
    <source>
        <dbReference type="PROSITE" id="PS50042"/>
    </source>
</evidence>
<dbReference type="AlphaFoldDB" id="A0A1W0D9Z4"/>
<comment type="caution">
    <text evidence="6">The sequence shown here is derived from an EMBL/GenBank/DDBJ whole genome shotgun (WGS) entry which is preliminary data.</text>
</comment>
<gene>
    <name evidence="6" type="ORF">B0T45_03510</name>
</gene>
<dbReference type="InterPro" id="IPR012318">
    <property type="entry name" value="HTH_CRP"/>
</dbReference>
<dbReference type="InterPro" id="IPR000595">
    <property type="entry name" value="cNMP-bd_dom"/>
</dbReference>
<evidence type="ECO:0000256" key="3">
    <source>
        <dbReference type="ARBA" id="ARBA00023163"/>
    </source>
</evidence>
<dbReference type="SMART" id="SM00100">
    <property type="entry name" value="cNMP"/>
    <property type="match status" value="1"/>
</dbReference>
<name>A0A1W0D9Z4_9NEIS</name>
<evidence type="ECO:0000256" key="1">
    <source>
        <dbReference type="ARBA" id="ARBA00023015"/>
    </source>
</evidence>
<dbReference type="GO" id="GO:0005829">
    <property type="term" value="C:cytosol"/>
    <property type="evidence" value="ECO:0007669"/>
    <property type="project" value="TreeGrafter"/>
</dbReference>
<dbReference type="PANTHER" id="PTHR24567">
    <property type="entry name" value="CRP FAMILY TRANSCRIPTIONAL REGULATORY PROTEIN"/>
    <property type="match status" value="1"/>
</dbReference>
<protein>
    <submittedName>
        <fullName evidence="6">Crp/Fnr family transcriptional regulator</fullName>
    </submittedName>
</protein>
<dbReference type="RefSeq" id="WP_043635054.1">
    <property type="nucleotide sequence ID" value="NZ_CP109905.1"/>
</dbReference>
<dbReference type="InterPro" id="IPR050397">
    <property type="entry name" value="Env_Response_Regulators"/>
</dbReference>
<dbReference type="SUPFAM" id="SSF51206">
    <property type="entry name" value="cAMP-binding domain-like"/>
    <property type="match status" value="1"/>
</dbReference>
<feature type="domain" description="Cyclic nucleotide-binding" evidence="4">
    <location>
        <begin position="15"/>
        <end position="93"/>
    </location>
</feature>
<proteinExistence type="predicted"/>
<dbReference type="InterPro" id="IPR036388">
    <property type="entry name" value="WH-like_DNA-bd_sf"/>
</dbReference>
<keyword evidence="2" id="KW-0238">DNA-binding</keyword>
<dbReference type="Proteomes" id="UP000192721">
    <property type="component" value="Unassembled WGS sequence"/>
</dbReference>
<dbReference type="EMBL" id="MUKV01000002">
    <property type="protein sequence ID" value="OQS43773.1"/>
    <property type="molecule type" value="Genomic_DNA"/>
</dbReference>
<feature type="domain" description="HTH crp-type" evidence="5">
    <location>
        <begin position="149"/>
        <end position="220"/>
    </location>
</feature>
<keyword evidence="1" id="KW-0805">Transcription regulation</keyword>
<dbReference type="InterPro" id="IPR036390">
    <property type="entry name" value="WH_DNA-bd_sf"/>
</dbReference>
<evidence type="ECO:0000256" key="2">
    <source>
        <dbReference type="ARBA" id="ARBA00023125"/>
    </source>
</evidence>
<accession>A0A1W0D9Z4</accession>
<dbReference type="Gene3D" id="1.10.10.10">
    <property type="entry name" value="Winged helix-like DNA-binding domain superfamily/Winged helix DNA-binding domain"/>
    <property type="match status" value="1"/>
</dbReference>
<dbReference type="Gene3D" id="2.60.120.10">
    <property type="entry name" value="Jelly Rolls"/>
    <property type="match status" value="1"/>
</dbReference>
<organism evidence="6 7">
    <name type="scientific">Chromobacterium haemolyticum</name>
    <dbReference type="NCBI Taxonomy" id="394935"/>
    <lineage>
        <taxon>Bacteria</taxon>
        <taxon>Pseudomonadati</taxon>
        <taxon>Pseudomonadota</taxon>
        <taxon>Betaproteobacteria</taxon>
        <taxon>Neisseriales</taxon>
        <taxon>Chromobacteriaceae</taxon>
        <taxon>Chromobacterium</taxon>
    </lineage>
</organism>
<evidence type="ECO:0000313" key="6">
    <source>
        <dbReference type="EMBL" id="OQS43773.1"/>
    </source>
</evidence>
<keyword evidence="3" id="KW-0804">Transcription</keyword>
<dbReference type="GO" id="GO:0003700">
    <property type="term" value="F:DNA-binding transcription factor activity"/>
    <property type="evidence" value="ECO:0007669"/>
    <property type="project" value="TreeGrafter"/>
</dbReference>
<dbReference type="PROSITE" id="PS50042">
    <property type="entry name" value="CNMP_BINDING_3"/>
    <property type="match status" value="1"/>
</dbReference>